<accession>A0A1U7PYN0</accession>
<dbReference type="AlphaFoldDB" id="A0A1U7PYN0"/>
<reference evidence="2" key="1">
    <citation type="submission" date="2016-10" db="EMBL/GenBank/DDBJ databases">
        <authorList>
            <person name="Varghese N."/>
            <person name="Submissions S."/>
        </authorList>
    </citation>
    <scope>NUCLEOTIDE SEQUENCE [LARGE SCALE GENOMIC DNA]</scope>
    <source>
        <strain evidence="2">DSM 19482</strain>
    </source>
</reference>
<dbReference type="Proteomes" id="UP000187261">
    <property type="component" value="Unassembled WGS sequence"/>
</dbReference>
<evidence type="ECO:0000313" key="2">
    <source>
        <dbReference type="Proteomes" id="UP000187261"/>
    </source>
</evidence>
<sequence>MTVFCASRQSFSSDGSVCLWLSVYKHFRLSLSQKSVDLRALSLLVSSCRALSLRFLCWLLAAACVALCPGMSSDVFGCRILSLFGTAKSRFVADSFGTCCEVFPKLGDFGKESARRVQGGQKKILQLIKKKRRFLNICPLE</sequence>
<dbReference type="STRING" id="1121284.SAMN05660493_01653"/>
<protein>
    <submittedName>
        <fullName evidence="1">Uncharacterized protein</fullName>
    </submittedName>
</protein>
<dbReference type="EMBL" id="FTPU01000015">
    <property type="protein sequence ID" value="SIT96951.1"/>
    <property type="molecule type" value="Genomic_DNA"/>
</dbReference>
<name>A0A1U7PYN0_9FLAO</name>
<proteinExistence type="predicted"/>
<evidence type="ECO:0000313" key="1">
    <source>
        <dbReference type="EMBL" id="SIT96951.1"/>
    </source>
</evidence>
<keyword evidence="2" id="KW-1185">Reference proteome</keyword>
<gene>
    <name evidence="1" type="ORF">SAMN05660493_01653</name>
</gene>
<organism evidence="1 2">
    <name type="scientific">Epilithonimonas bovis DSM 19482</name>
    <dbReference type="NCBI Taxonomy" id="1121284"/>
    <lineage>
        <taxon>Bacteria</taxon>
        <taxon>Pseudomonadati</taxon>
        <taxon>Bacteroidota</taxon>
        <taxon>Flavobacteriia</taxon>
        <taxon>Flavobacteriales</taxon>
        <taxon>Weeksellaceae</taxon>
        <taxon>Chryseobacterium group</taxon>
        <taxon>Epilithonimonas</taxon>
    </lineage>
</organism>